<organism evidence="4 5">
    <name type="scientific">Bradyrhizobium manausense</name>
    <dbReference type="NCBI Taxonomy" id="989370"/>
    <lineage>
        <taxon>Bacteria</taxon>
        <taxon>Pseudomonadati</taxon>
        <taxon>Pseudomonadota</taxon>
        <taxon>Alphaproteobacteria</taxon>
        <taxon>Hyphomicrobiales</taxon>
        <taxon>Nitrobacteraceae</taxon>
        <taxon>Bradyrhizobium</taxon>
    </lineage>
</organism>
<proteinExistence type="inferred from homology"/>
<name>A0A0R3DGX1_9BRAD</name>
<comment type="similarity">
    <text evidence="1 2">Belongs to the metallophosphoesterase superfamily. YfcE family.</text>
</comment>
<evidence type="ECO:0000256" key="2">
    <source>
        <dbReference type="RuleBase" id="RU362039"/>
    </source>
</evidence>
<dbReference type="STRING" id="989370.AOQ71_25495"/>
<dbReference type="Proteomes" id="UP000051936">
    <property type="component" value="Unassembled WGS sequence"/>
</dbReference>
<keyword evidence="5" id="KW-1185">Reference proteome</keyword>
<dbReference type="GO" id="GO:0016787">
    <property type="term" value="F:hydrolase activity"/>
    <property type="evidence" value="ECO:0007669"/>
    <property type="project" value="UniProtKB-UniRule"/>
</dbReference>
<protein>
    <recommendedName>
        <fullName evidence="2">Phosphoesterase</fullName>
        <ecNumber evidence="2">3.1.4.-</ecNumber>
    </recommendedName>
</protein>
<dbReference type="SUPFAM" id="SSF56300">
    <property type="entry name" value="Metallo-dependent phosphatases"/>
    <property type="match status" value="1"/>
</dbReference>
<dbReference type="GO" id="GO:0046872">
    <property type="term" value="F:metal ion binding"/>
    <property type="evidence" value="ECO:0007669"/>
    <property type="project" value="UniProtKB-KW"/>
</dbReference>
<feature type="domain" description="Calcineurin-like phosphoesterase" evidence="3">
    <location>
        <begin position="3"/>
        <end position="141"/>
    </location>
</feature>
<evidence type="ECO:0000256" key="1">
    <source>
        <dbReference type="ARBA" id="ARBA00008950"/>
    </source>
</evidence>
<dbReference type="EMBL" id="LJYG01000101">
    <property type="protein sequence ID" value="KRQ06386.1"/>
    <property type="molecule type" value="Genomic_DNA"/>
</dbReference>
<dbReference type="InterPro" id="IPR000979">
    <property type="entry name" value="Phosphodiesterase_MJ0936/Vps29"/>
</dbReference>
<dbReference type="RefSeq" id="WP_057752702.1">
    <property type="nucleotide sequence ID" value="NZ_LJYG01000101.1"/>
</dbReference>
<dbReference type="EC" id="3.1.4.-" evidence="2"/>
<dbReference type="OrthoDB" id="9785951at2"/>
<keyword evidence="2" id="KW-0479">Metal-binding</keyword>
<evidence type="ECO:0000259" key="3">
    <source>
        <dbReference type="Pfam" id="PF12850"/>
    </source>
</evidence>
<sequence>MFRIGIISDTHGLLRPEVEQCFRGTAHIIHAGDIGAEHVMEGLRRIAPVTAIRGNVDVGDWARFYPETTTVHLAGRAFYVLHDISELKSRPAPADVEAVISGHSHRASLRTTDGITYLNPGSAGPRRFKLPITLATIDIDEHGEFRVNVRTLDECSR</sequence>
<reference evidence="4 5" key="1">
    <citation type="submission" date="2015-09" db="EMBL/GenBank/DDBJ databases">
        <title>Draft Genome Sequence of Bradyrhizobium manausense Strain BR 3351T, a Novel Symbiotic Nitrogen-Fixing Alphaproteobacterium Isolated from Brazilian Amazon Rain Forest.</title>
        <authorList>
            <person name="De Araujo J.L."/>
            <person name="Zilli J.E."/>
        </authorList>
    </citation>
    <scope>NUCLEOTIDE SEQUENCE [LARGE SCALE GENOMIC DNA]</scope>
    <source>
        <strain evidence="4 5">BR3351</strain>
    </source>
</reference>
<dbReference type="InterPro" id="IPR029052">
    <property type="entry name" value="Metallo-depent_PP-like"/>
</dbReference>
<evidence type="ECO:0000313" key="4">
    <source>
        <dbReference type="EMBL" id="KRQ06386.1"/>
    </source>
</evidence>
<dbReference type="PANTHER" id="PTHR11124">
    <property type="entry name" value="VACUOLAR SORTING PROTEIN VPS29"/>
    <property type="match status" value="1"/>
</dbReference>
<comment type="caution">
    <text evidence="4">The sequence shown here is derived from an EMBL/GenBank/DDBJ whole genome shotgun (WGS) entry which is preliminary data.</text>
</comment>
<dbReference type="AlphaFoldDB" id="A0A0R3DGX1"/>
<dbReference type="InterPro" id="IPR024654">
    <property type="entry name" value="Calcineurin-like_PHP_lpxH"/>
</dbReference>
<dbReference type="NCBIfam" id="TIGR00040">
    <property type="entry name" value="yfcE"/>
    <property type="match status" value="1"/>
</dbReference>
<evidence type="ECO:0000313" key="5">
    <source>
        <dbReference type="Proteomes" id="UP000051936"/>
    </source>
</evidence>
<comment type="cofactor">
    <cofactor evidence="2">
        <name>a divalent metal cation</name>
        <dbReference type="ChEBI" id="CHEBI:60240"/>
    </cofactor>
</comment>
<dbReference type="Gene3D" id="3.60.21.10">
    <property type="match status" value="1"/>
</dbReference>
<dbReference type="Pfam" id="PF12850">
    <property type="entry name" value="Metallophos_2"/>
    <property type="match status" value="1"/>
</dbReference>
<gene>
    <name evidence="4" type="ORF">AOQ71_25495</name>
</gene>
<accession>A0A0R3DGX1</accession>